<comment type="caution">
    <text evidence="2">The sequence shown here is derived from an EMBL/GenBank/DDBJ whole genome shotgun (WGS) entry which is preliminary data.</text>
</comment>
<dbReference type="EMBL" id="BAABBO010000001">
    <property type="protein sequence ID" value="GAA3951558.1"/>
    <property type="molecule type" value="Genomic_DNA"/>
</dbReference>
<accession>A0ABP7NQA5</accession>
<name>A0ABP7NQA5_9GAMM</name>
<dbReference type="RefSeq" id="WP_344803563.1">
    <property type="nucleotide sequence ID" value="NZ_BAABBO010000001.1"/>
</dbReference>
<evidence type="ECO:0000313" key="2">
    <source>
        <dbReference type="EMBL" id="GAA3951558.1"/>
    </source>
</evidence>
<dbReference type="Gene3D" id="2.40.10.220">
    <property type="entry name" value="predicted glycosyltransferase like domains"/>
    <property type="match status" value="1"/>
</dbReference>
<organism evidence="2 3">
    <name type="scientific">Allohahella marinimesophila</name>
    <dbReference type="NCBI Taxonomy" id="1054972"/>
    <lineage>
        <taxon>Bacteria</taxon>
        <taxon>Pseudomonadati</taxon>
        <taxon>Pseudomonadota</taxon>
        <taxon>Gammaproteobacteria</taxon>
        <taxon>Oceanospirillales</taxon>
        <taxon>Hahellaceae</taxon>
        <taxon>Allohahella</taxon>
    </lineage>
</organism>
<dbReference type="SUPFAM" id="SSF141371">
    <property type="entry name" value="PilZ domain-like"/>
    <property type="match status" value="1"/>
</dbReference>
<protein>
    <submittedName>
        <fullName evidence="2">Cyclic di-GMP-binding protein PilZ</fullName>
    </submittedName>
</protein>
<reference evidence="3" key="1">
    <citation type="journal article" date="2019" name="Int. J. Syst. Evol. Microbiol.">
        <title>The Global Catalogue of Microorganisms (GCM) 10K type strain sequencing project: providing services to taxonomists for standard genome sequencing and annotation.</title>
        <authorList>
            <consortium name="The Broad Institute Genomics Platform"/>
            <consortium name="The Broad Institute Genome Sequencing Center for Infectious Disease"/>
            <person name="Wu L."/>
            <person name="Ma J."/>
        </authorList>
    </citation>
    <scope>NUCLEOTIDE SEQUENCE [LARGE SCALE GENOMIC DNA]</scope>
    <source>
        <strain evidence="3">JCM 17555</strain>
    </source>
</reference>
<proteinExistence type="predicted"/>
<keyword evidence="3" id="KW-1185">Reference proteome</keyword>
<dbReference type="InterPro" id="IPR009875">
    <property type="entry name" value="PilZ_domain"/>
</dbReference>
<feature type="domain" description="PilZ" evidence="1">
    <location>
        <begin position="6"/>
        <end position="99"/>
    </location>
</feature>
<dbReference type="Pfam" id="PF07238">
    <property type="entry name" value="PilZ"/>
    <property type="match status" value="1"/>
</dbReference>
<sequence length="101" mass="11500">MRDYSEKRNFIRMKVDAPIELRRTADENEDAERIQGICRNLSGTGMEILVDEEIAPGTELYSTMPSNNPSFPSFETRISVLRAHPHEDKYILGVEITEVAS</sequence>
<gene>
    <name evidence="2" type="primary">pilZ</name>
    <name evidence="2" type="ORF">GCM10022278_08330</name>
</gene>
<evidence type="ECO:0000259" key="1">
    <source>
        <dbReference type="Pfam" id="PF07238"/>
    </source>
</evidence>
<dbReference type="Proteomes" id="UP001501337">
    <property type="component" value="Unassembled WGS sequence"/>
</dbReference>
<evidence type="ECO:0000313" key="3">
    <source>
        <dbReference type="Proteomes" id="UP001501337"/>
    </source>
</evidence>